<keyword evidence="3" id="KW-1185">Reference proteome</keyword>
<evidence type="ECO:0000313" key="2">
    <source>
        <dbReference type="EMBL" id="KYD09231.1"/>
    </source>
</evidence>
<reference evidence="2 3" key="1">
    <citation type="submission" date="2016-01" db="EMBL/GenBank/DDBJ databases">
        <title>Genome Sequences of Twelve Sporeforming Bacillus Species Isolated from Foods.</title>
        <authorList>
            <person name="Berendsen E.M."/>
            <person name="Wells-Bennik M.H."/>
            <person name="Krawcyk A.O."/>
            <person name="De Jong A."/>
            <person name="Holsappel S."/>
            <person name="Eijlander R.T."/>
            <person name="Kuipers O.P."/>
        </authorList>
    </citation>
    <scope>NUCLEOTIDE SEQUENCE [LARGE SCALE GENOMIC DNA]</scope>
    <source>
        <strain evidence="2 3">B4102</strain>
    </source>
</reference>
<feature type="region of interest" description="Disordered" evidence="1">
    <location>
        <begin position="1"/>
        <end position="38"/>
    </location>
</feature>
<gene>
    <name evidence="2" type="ORF">B4102_2497</name>
</gene>
<evidence type="ECO:0000256" key="1">
    <source>
        <dbReference type="SAM" id="MobiDB-lite"/>
    </source>
</evidence>
<protein>
    <submittedName>
        <fullName evidence="2">Uncharacterized protein</fullName>
    </submittedName>
</protein>
<proteinExistence type="predicted"/>
<dbReference type="PATRIC" id="fig|46224.3.peg.1675"/>
<accession>A0A150LA61</accession>
<dbReference type="AlphaFoldDB" id="A0A150LA61"/>
<feature type="compositionally biased region" description="Polar residues" evidence="1">
    <location>
        <begin position="23"/>
        <end position="38"/>
    </location>
</feature>
<comment type="caution">
    <text evidence="2">The sequence shown here is derived from an EMBL/GenBank/DDBJ whole genome shotgun (WGS) entry which is preliminary data.</text>
</comment>
<evidence type="ECO:0000313" key="3">
    <source>
        <dbReference type="Proteomes" id="UP000075666"/>
    </source>
</evidence>
<dbReference type="EMBL" id="LQYN01000025">
    <property type="protein sequence ID" value="KYD09231.1"/>
    <property type="molecule type" value="Genomic_DNA"/>
</dbReference>
<feature type="compositionally biased region" description="Basic and acidic residues" evidence="1">
    <location>
        <begin position="8"/>
        <end position="20"/>
    </location>
</feature>
<name>A0A150LA61_9BACI</name>
<sequence length="38" mass="4263">MFSNMNNELKKQKEKEEKAKTKAGNSNPKLSGPNRPST</sequence>
<organism evidence="2 3">
    <name type="scientific">Heyndrickxia sporothermodurans</name>
    <dbReference type="NCBI Taxonomy" id="46224"/>
    <lineage>
        <taxon>Bacteria</taxon>
        <taxon>Bacillati</taxon>
        <taxon>Bacillota</taxon>
        <taxon>Bacilli</taxon>
        <taxon>Bacillales</taxon>
        <taxon>Bacillaceae</taxon>
        <taxon>Heyndrickxia</taxon>
    </lineage>
</organism>
<dbReference type="Proteomes" id="UP000075666">
    <property type="component" value="Unassembled WGS sequence"/>
</dbReference>